<organism evidence="2 3">
    <name type="scientific">Lichenifustis flavocetrariae</name>
    <dbReference type="NCBI Taxonomy" id="2949735"/>
    <lineage>
        <taxon>Bacteria</taxon>
        <taxon>Pseudomonadati</taxon>
        <taxon>Pseudomonadota</taxon>
        <taxon>Alphaproteobacteria</taxon>
        <taxon>Hyphomicrobiales</taxon>
        <taxon>Lichenihabitantaceae</taxon>
        <taxon>Lichenifustis</taxon>
    </lineage>
</organism>
<keyword evidence="2" id="KW-0255">Endonuclease</keyword>
<dbReference type="Proteomes" id="UP001165667">
    <property type="component" value="Unassembled WGS sequence"/>
</dbReference>
<dbReference type="EMBL" id="JAMOIM010000053">
    <property type="protein sequence ID" value="MCW6512519.1"/>
    <property type="molecule type" value="Genomic_DNA"/>
</dbReference>
<accession>A0AA41Z2H6</accession>
<dbReference type="GO" id="GO:0004519">
    <property type="term" value="F:endonuclease activity"/>
    <property type="evidence" value="ECO:0007669"/>
    <property type="project" value="UniProtKB-KW"/>
</dbReference>
<keyword evidence="2" id="KW-0378">Hydrolase</keyword>
<reference evidence="2" key="1">
    <citation type="submission" date="2022-05" db="EMBL/GenBank/DDBJ databases">
        <authorList>
            <person name="Pankratov T."/>
        </authorList>
    </citation>
    <scope>NUCLEOTIDE SEQUENCE</scope>
    <source>
        <strain evidence="2">BP6-180914</strain>
    </source>
</reference>
<evidence type="ECO:0000259" key="1">
    <source>
        <dbReference type="SMART" id="SM00507"/>
    </source>
</evidence>
<dbReference type="InterPro" id="IPR003615">
    <property type="entry name" value="HNH_nuc"/>
</dbReference>
<name>A0AA41Z2H6_9HYPH</name>
<dbReference type="SMART" id="SM00507">
    <property type="entry name" value="HNHc"/>
    <property type="match status" value="1"/>
</dbReference>
<dbReference type="CDD" id="cd00085">
    <property type="entry name" value="HNHc"/>
    <property type="match status" value="1"/>
</dbReference>
<sequence length="279" mass="31332">MPKRKHLKKSLKAELIAEAGGKCANPGCSNWRVHFHHIEHWSAYQTDDANIMIAVCPSCHDHIHNGKLPISDETLYQWKNIERPLDVISTHIWVEPDTKLRMILGSIAFETVEGAIVFDLPGSDKFEMHIFDKKNLQISSTYTDRIGKERLRVSRNNIEVHNDAAIEVDQRPGRFRVVVPATDLYIDANVIRQMRLDDNRYGAKGKVTALDIEVIKPGTVRVEGIWASDEGTFVVHRGGLFVCRPGPTGLLCIKGKGERSVIKHSGPVSSIFALNQALR</sequence>
<dbReference type="AlphaFoldDB" id="A0AA41Z2H6"/>
<keyword evidence="3" id="KW-1185">Reference proteome</keyword>
<comment type="caution">
    <text evidence="2">The sequence shown here is derived from an EMBL/GenBank/DDBJ whole genome shotgun (WGS) entry which is preliminary data.</text>
</comment>
<evidence type="ECO:0000313" key="2">
    <source>
        <dbReference type="EMBL" id="MCW6512519.1"/>
    </source>
</evidence>
<protein>
    <submittedName>
        <fullName evidence="2">HNH endonuclease</fullName>
    </submittedName>
</protein>
<proteinExistence type="predicted"/>
<feature type="domain" description="HNH nuclease" evidence="1">
    <location>
        <begin position="10"/>
        <end position="61"/>
    </location>
</feature>
<dbReference type="RefSeq" id="WP_282588896.1">
    <property type="nucleotide sequence ID" value="NZ_JAMOIM010000053.1"/>
</dbReference>
<evidence type="ECO:0000313" key="3">
    <source>
        <dbReference type="Proteomes" id="UP001165667"/>
    </source>
</evidence>
<keyword evidence="2" id="KW-0540">Nuclease</keyword>
<gene>
    <name evidence="2" type="ORF">M8523_31910</name>
</gene>